<dbReference type="PANTHER" id="PTHR12066">
    <property type="entry name" value="TELOMERASE REVERSE TRANSCRIPTASE"/>
    <property type="match status" value="1"/>
</dbReference>
<dbReference type="Proteomes" id="UP001303373">
    <property type="component" value="Chromosome 11"/>
</dbReference>
<comment type="function">
    <text evidence="13">Telomerase is a ribonucleoprotein enzyme essential for the replication of chromosome termini in most eukaryotes. It elongates telomeres. It is a reverse transcriptase that adds simple sequence repeats to chromosome ends by copying a template sequence within the RNA component of the enzyme.</text>
</comment>
<evidence type="ECO:0000256" key="7">
    <source>
        <dbReference type="ARBA" id="ARBA00022723"/>
    </source>
</evidence>
<gene>
    <name evidence="15" type="ORF">R9X50_00667800</name>
</gene>
<dbReference type="GO" id="GO:0007004">
    <property type="term" value="P:telomere maintenance via telomerase"/>
    <property type="evidence" value="ECO:0007669"/>
    <property type="project" value="TreeGrafter"/>
</dbReference>
<evidence type="ECO:0000256" key="9">
    <source>
        <dbReference type="ARBA" id="ARBA00022895"/>
    </source>
</evidence>
<evidence type="ECO:0000256" key="2">
    <source>
        <dbReference type="ARBA" id="ARBA00012493"/>
    </source>
</evidence>
<protein>
    <recommendedName>
        <fullName evidence="3 13">Telomerase reverse transcriptase</fullName>
        <ecNumber evidence="2 13">2.7.7.49</ecNumber>
    </recommendedName>
    <alternativeName>
        <fullName evidence="13">Telomerase catalytic subunit</fullName>
    </alternativeName>
</protein>
<evidence type="ECO:0000256" key="10">
    <source>
        <dbReference type="ARBA" id="ARBA00022918"/>
    </source>
</evidence>
<dbReference type="PANTHER" id="PTHR12066:SF0">
    <property type="entry name" value="TELOMERASE REVERSE TRANSCRIPTASE"/>
    <property type="match status" value="1"/>
</dbReference>
<keyword evidence="9 13" id="KW-0779">Telomere</keyword>
<sequence>MKRKRKSGGGSHVDKCPKIDDSDLRPSYALLRQYYPEVLTLRNYLVSRLPKTAKRRRRRIRQYGLHCGSESPSEDGVVDLLDKTLVGSFASVSSDTDDSIEKDLTIFTQHLNDVSVSTLNTQCVPNQSEIVHFVVWLLFRRHCGGHRPQHILCQGYQRTAVDSDLIGAPDVPGIYSNSQNQHVERLGQHPWTALPSLIGNRADRLISELLIGCGVFVPIENSNNYSQLSGKPLCDLKVLRIPSNPGESNTNERTVAVENTNLPTKRPRGLSEIRFVRQRMLYSRPTTSGHAKIVFGLGPVHVLNRKRDTNDLAETISIAKYIFPREFGLHNVFTSQVDARDTSQAYKDYTLREKEIARVELRRRKSHPNAAIDRKQPLPKRVKGEILNVIHRIRKRHQRCPYHALLHHYCPRRTDADGNMNESVRQASTAVQVSAFCCAVLFKVFPPDLWGPGQTGEHNKNTLMHNIDKFVRLRRYESMSLHNVLQSMHINGIPWLMPSNADPEAKMSLTDFGKRQQLMAEMIYYVFDSFLIPLIRNNFHVTESTAQRNQLFYFRHDVWRALSEPAFTMLKDKMFEECNTEDLQKTLARRALGVSQVRMLPKEKGMRPIINLRRRVHRLKFGELVLGKSINSLLTPAFSVLNFERDTRPWMLGSALFSVHEMFPRLQAFRQTLSKHGLDNAPLYFANVDVQACFDTIPQKRLMKLVKTIISADQYQISKYSRVKLIGGDQDTPGFGAKPSWKFLTKAAAGKQRFDFAREVSTDSAHGRTKTIYVDGIAQRVERRRAILDLLDEHIGANVIKLGNRYYRQKEGIPQGSIVSTLLCSYMYGELEHEALSFLRDNSNRQQSVLLRLIDDFLVISTSRSVAERFMQTMHAGLPQFGVQVKAEKSRANFEVGAAAGPVVRLPSSTDFPFCGHAINTTTLSFSKDVARRQRANLAEAITVEFTRLPGQTFYRKTLNALKIQMHGMLLSTKYNTPETVLGNLRHAFHEVATKTYFYIKSLDGRHGVGLRLIIKAVDDMIKLAVALMQRRRSGSKQRRDMHTRTSDDETGSIYECAVSRAQTRGLACEAFRDVFSRRQTRFKGLIAWLEAQLALPVIKAARQGRS</sequence>
<dbReference type="InterPro" id="IPR000477">
    <property type="entry name" value="RT_dom"/>
</dbReference>
<dbReference type="InterPro" id="IPR003545">
    <property type="entry name" value="Telomerase_RT"/>
</dbReference>
<reference evidence="15 16" key="1">
    <citation type="submission" date="2023-11" db="EMBL/GenBank/DDBJ databases">
        <title>An acidophilic fungus is an integral part of prey digestion in a carnivorous sundew plant.</title>
        <authorList>
            <person name="Tsai I.J."/>
        </authorList>
    </citation>
    <scope>NUCLEOTIDE SEQUENCE [LARGE SCALE GENOMIC DNA]</scope>
    <source>
        <strain evidence="15">169a</strain>
    </source>
</reference>
<dbReference type="CDD" id="cd01648">
    <property type="entry name" value="TERT"/>
    <property type="match status" value="1"/>
</dbReference>
<keyword evidence="16" id="KW-1185">Reference proteome</keyword>
<evidence type="ECO:0000256" key="4">
    <source>
        <dbReference type="ARBA" id="ARBA00022454"/>
    </source>
</evidence>
<evidence type="ECO:0000256" key="3">
    <source>
        <dbReference type="ARBA" id="ARBA00016182"/>
    </source>
</evidence>
<keyword evidence="6 13" id="KW-0548">Nucleotidyltransferase</keyword>
<dbReference type="AlphaFoldDB" id="A0AAQ3RCA4"/>
<keyword evidence="7 13" id="KW-0479">Metal-binding</keyword>
<evidence type="ECO:0000313" key="15">
    <source>
        <dbReference type="EMBL" id="WPH03795.1"/>
    </source>
</evidence>
<evidence type="ECO:0000256" key="8">
    <source>
        <dbReference type="ARBA" id="ARBA00022842"/>
    </source>
</evidence>
<evidence type="ECO:0000256" key="6">
    <source>
        <dbReference type="ARBA" id="ARBA00022695"/>
    </source>
</evidence>
<dbReference type="GO" id="GO:0042162">
    <property type="term" value="F:telomeric DNA binding"/>
    <property type="evidence" value="ECO:0007669"/>
    <property type="project" value="TreeGrafter"/>
</dbReference>
<organism evidence="15 16">
    <name type="scientific">Acrodontium crateriforme</name>
    <dbReference type="NCBI Taxonomy" id="150365"/>
    <lineage>
        <taxon>Eukaryota</taxon>
        <taxon>Fungi</taxon>
        <taxon>Dikarya</taxon>
        <taxon>Ascomycota</taxon>
        <taxon>Pezizomycotina</taxon>
        <taxon>Dothideomycetes</taxon>
        <taxon>Dothideomycetidae</taxon>
        <taxon>Mycosphaerellales</taxon>
        <taxon>Teratosphaeriaceae</taxon>
        <taxon>Acrodontium</taxon>
    </lineage>
</organism>
<dbReference type="Gene3D" id="1.10.357.90">
    <property type="match status" value="1"/>
</dbReference>
<evidence type="ECO:0000256" key="1">
    <source>
        <dbReference type="ARBA" id="ARBA00008001"/>
    </source>
</evidence>
<accession>A0AAQ3RCA4</accession>
<dbReference type="EC" id="2.7.7.49" evidence="2 13"/>
<keyword evidence="4 13" id="KW-0158">Chromosome</keyword>
<feature type="domain" description="Reverse transcriptase" evidence="14">
    <location>
        <begin position="581"/>
        <end position="919"/>
    </location>
</feature>
<evidence type="ECO:0000256" key="13">
    <source>
        <dbReference type="RuleBase" id="RU365061"/>
    </source>
</evidence>
<dbReference type="Gene3D" id="3.30.70.2630">
    <property type="match status" value="1"/>
</dbReference>
<evidence type="ECO:0000256" key="12">
    <source>
        <dbReference type="ARBA" id="ARBA00048173"/>
    </source>
</evidence>
<evidence type="ECO:0000259" key="14">
    <source>
        <dbReference type="PROSITE" id="PS50878"/>
    </source>
</evidence>
<keyword evidence="8 13" id="KW-0460">Magnesium</keyword>
<dbReference type="GO" id="GO:0000781">
    <property type="term" value="C:chromosome, telomeric region"/>
    <property type="evidence" value="ECO:0007669"/>
    <property type="project" value="UniProtKB-SubCell"/>
</dbReference>
<proteinExistence type="inferred from homology"/>
<comment type="subcellular location">
    <subcellularLocation>
        <location evidence="13">Nucleus</location>
    </subcellularLocation>
    <subcellularLocation>
        <location evidence="13">Chromosome</location>
        <location evidence="13">Telomere</location>
    </subcellularLocation>
</comment>
<comment type="similarity">
    <text evidence="1 13">Belongs to the reverse transcriptase family. Telomerase subfamily.</text>
</comment>
<dbReference type="GO" id="GO:0070034">
    <property type="term" value="F:telomerase RNA binding"/>
    <property type="evidence" value="ECO:0007669"/>
    <property type="project" value="TreeGrafter"/>
</dbReference>
<dbReference type="GO" id="GO:0000333">
    <property type="term" value="C:telomerase catalytic core complex"/>
    <property type="evidence" value="ECO:0007669"/>
    <property type="project" value="TreeGrafter"/>
</dbReference>
<dbReference type="PRINTS" id="PR01365">
    <property type="entry name" value="TELOMERASERT"/>
</dbReference>
<dbReference type="GO" id="GO:0046872">
    <property type="term" value="F:metal ion binding"/>
    <property type="evidence" value="ECO:0007669"/>
    <property type="project" value="UniProtKB-KW"/>
</dbReference>
<dbReference type="Gene3D" id="1.10.132.70">
    <property type="match status" value="1"/>
</dbReference>
<dbReference type="Pfam" id="PF12009">
    <property type="entry name" value="Telomerase_RBD"/>
    <property type="match status" value="1"/>
</dbReference>
<keyword evidence="5 13" id="KW-0808">Transferase</keyword>
<dbReference type="SUPFAM" id="SSF56672">
    <property type="entry name" value="DNA/RNA polymerases"/>
    <property type="match status" value="1"/>
</dbReference>
<dbReference type="EMBL" id="CP138590">
    <property type="protein sequence ID" value="WPH03795.1"/>
    <property type="molecule type" value="Genomic_DNA"/>
</dbReference>
<dbReference type="InterPro" id="IPR021891">
    <property type="entry name" value="Telomerase_RBD"/>
</dbReference>
<evidence type="ECO:0000256" key="5">
    <source>
        <dbReference type="ARBA" id="ARBA00022679"/>
    </source>
</evidence>
<comment type="catalytic activity">
    <reaction evidence="12 13">
        <text>DNA(n) + a 2'-deoxyribonucleoside 5'-triphosphate = DNA(n+1) + diphosphate</text>
        <dbReference type="Rhea" id="RHEA:22508"/>
        <dbReference type="Rhea" id="RHEA-COMP:17339"/>
        <dbReference type="Rhea" id="RHEA-COMP:17340"/>
        <dbReference type="ChEBI" id="CHEBI:33019"/>
        <dbReference type="ChEBI" id="CHEBI:61560"/>
        <dbReference type="ChEBI" id="CHEBI:173112"/>
        <dbReference type="EC" id="2.7.7.49"/>
    </reaction>
</comment>
<dbReference type="InterPro" id="IPR043502">
    <property type="entry name" value="DNA/RNA_pol_sf"/>
</dbReference>
<name>A0AAQ3RCA4_9PEZI</name>
<dbReference type="SMART" id="SM00975">
    <property type="entry name" value="Telomerase_RBD"/>
    <property type="match status" value="1"/>
</dbReference>
<evidence type="ECO:0000256" key="11">
    <source>
        <dbReference type="ARBA" id="ARBA00023242"/>
    </source>
</evidence>
<keyword evidence="10 13" id="KW-0695">RNA-directed DNA polymerase</keyword>
<dbReference type="Pfam" id="PF00078">
    <property type="entry name" value="RVT_1"/>
    <property type="match status" value="1"/>
</dbReference>
<dbReference type="GO" id="GO:0003720">
    <property type="term" value="F:telomerase activity"/>
    <property type="evidence" value="ECO:0007669"/>
    <property type="project" value="InterPro"/>
</dbReference>
<evidence type="ECO:0000313" key="16">
    <source>
        <dbReference type="Proteomes" id="UP001303373"/>
    </source>
</evidence>
<dbReference type="PROSITE" id="PS50878">
    <property type="entry name" value="RT_POL"/>
    <property type="match status" value="1"/>
</dbReference>
<keyword evidence="11 13" id="KW-0539">Nucleus</keyword>